<name>A0A7G9RZ51_9FIRM</name>
<dbReference type="InterPro" id="IPR000281">
    <property type="entry name" value="HTH_RpiR"/>
</dbReference>
<dbReference type="InterPro" id="IPR046348">
    <property type="entry name" value="SIS_dom_sf"/>
</dbReference>
<dbReference type="SUPFAM" id="SSF46689">
    <property type="entry name" value="Homeodomain-like"/>
    <property type="match status" value="1"/>
</dbReference>
<dbReference type="InterPro" id="IPR047640">
    <property type="entry name" value="RpiR-like"/>
</dbReference>
<dbReference type="Pfam" id="PF01418">
    <property type="entry name" value="HTH_6"/>
    <property type="match status" value="1"/>
</dbReference>
<sequence length="279" mass="32076">MLLINRIKNFEHYSNSEQQIAQYIVDHTKEITDMTIHALADKTFTSASTITRFCRKLGVDGFSDLKLQLAREMSAASIQEGRIQDELPFEKNQTAEEITNRILNLNIQSMNDTYQQLDIVHLEKVSRMLYEAPHIYLYGTGQSLILAQDFQYKLFRINRDCNLETAVGFQFMKVHTQPLDSIALMISYYGNGLNNLRIIKDLSERGIKVILITGPNENPLCQYAAEVIHVAPQEELITKMASFSSRTAIQLVLDFIYSLIFSFDYEDNQKRLSTSTLLR</sequence>
<dbReference type="AlphaFoldDB" id="A0A7G9RZ51"/>
<evidence type="ECO:0000256" key="3">
    <source>
        <dbReference type="ARBA" id="ARBA00023163"/>
    </source>
</evidence>
<feature type="domain" description="SIS" evidence="5">
    <location>
        <begin position="125"/>
        <end position="266"/>
    </location>
</feature>
<dbReference type="InterPro" id="IPR035472">
    <property type="entry name" value="RpiR-like_SIS"/>
</dbReference>
<dbReference type="KEGG" id="eio:H9L01_00410"/>
<dbReference type="GO" id="GO:1901135">
    <property type="term" value="P:carbohydrate derivative metabolic process"/>
    <property type="evidence" value="ECO:0007669"/>
    <property type="project" value="InterPro"/>
</dbReference>
<dbReference type="GO" id="GO:0003700">
    <property type="term" value="F:DNA-binding transcription factor activity"/>
    <property type="evidence" value="ECO:0007669"/>
    <property type="project" value="InterPro"/>
</dbReference>
<dbReference type="InterPro" id="IPR009057">
    <property type="entry name" value="Homeodomain-like_sf"/>
</dbReference>
<evidence type="ECO:0000256" key="2">
    <source>
        <dbReference type="ARBA" id="ARBA00023125"/>
    </source>
</evidence>
<dbReference type="PANTHER" id="PTHR30514:SF10">
    <property type="entry name" value="MURR_RPIR FAMILY TRANSCRIPTIONAL REGULATOR"/>
    <property type="match status" value="1"/>
</dbReference>
<dbReference type="CDD" id="cd05013">
    <property type="entry name" value="SIS_RpiR"/>
    <property type="match status" value="1"/>
</dbReference>
<dbReference type="Gene3D" id="1.10.10.10">
    <property type="entry name" value="Winged helix-like DNA-binding domain superfamily/Winged helix DNA-binding domain"/>
    <property type="match status" value="1"/>
</dbReference>
<keyword evidence="7" id="KW-1185">Reference proteome</keyword>
<evidence type="ECO:0000313" key="6">
    <source>
        <dbReference type="EMBL" id="QNN60876.1"/>
    </source>
</evidence>
<keyword evidence="2" id="KW-0238">DNA-binding</keyword>
<proteinExistence type="predicted"/>
<feature type="domain" description="HTH rpiR-type" evidence="4">
    <location>
        <begin position="1"/>
        <end position="76"/>
    </location>
</feature>
<evidence type="ECO:0000256" key="1">
    <source>
        <dbReference type="ARBA" id="ARBA00023015"/>
    </source>
</evidence>
<dbReference type="Pfam" id="PF01380">
    <property type="entry name" value="SIS"/>
    <property type="match status" value="1"/>
</dbReference>
<evidence type="ECO:0000259" key="5">
    <source>
        <dbReference type="PROSITE" id="PS51464"/>
    </source>
</evidence>
<keyword evidence="1" id="KW-0805">Transcription regulation</keyword>
<keyword evidence="3" id="KW-0804">Transcription</keyword>
<dbReference type="PANTHER" id="PTHR30514">
    <property type="entry name" value="GLUCOKINASE"/>
    <property type="match status" value="1"/>
</dbReference>
<dbReference type="Proteomes" id="UP000515928">
    <property type="component" value="Chromosome"/>
</dbReference>
<dbReference type="PROSITE" id="PS51071">
    <property type="entry name" value="HTH_RPIR"/>
    <property type="match status" value="1"/>
</dbReference>
<dbReference type="GO" id="GO:0097367">
    <property type="term" value="F:carbohydrate derivative binding"/>
    <property type="evidence" value="ECO:0007669"/>
    <property type="project" value="InterPro"/>
</dbReference>
<organism evidence="6 7">
    <name type="scientific">Erysipelothrix inopinata</name>
    <dbReference type="NCBI Taxonomy" id="225084"/>
    <lineage>
        <taxon>Bacteria</taxon>
        <taxon>Bacillati</taxon>
        <taxon>Bacillota</taxon>
        <taxon>Erysipelotrichia</taxon>
        <taxon>Erysipelotrichales</taxon>
        <taxon>Erysipelotrichaceae</taxon>
        <taxon>Erysipelothrix</taxon>
    </lineage>
</organism>
<evidence type="ECO:0000259" key="4">
    <source>
        <dbReference type="PROSITE" id="PS51071"/>
    </source>
</evidence>
<dbReference type="PROSITE" id="PS51464">
    <property type="entry name" value="SIS"/>
    <property type="match status" value="1"/>
</dbReference>
<accession>A0A7G9RZ51</accession>
<dbReference type="InterPro" id="IPR036388">
    <property type="entry name" value="WH-like_DNA-bd_sf"/>
</dbReference>
<dbReference type="RefSeq" id="WP_187533997.1">
    <property type="nucleotide sequence ID" value="NZ_CBCSHU010000025.1"/>
</dbReference>
<gene>
    <name evidence="6" type="ORF">H9L01_00410</name>
</gene>
<dbReference type="InterPro" id="IPR001347">
    <property type="entry name" value="SIS_dom"/>
</dbReference>
<dbReference type="GO" id="GO:0003677">
    <property type="term" value="F:DNA binding"/>
    <property type="evidence" value="ECO:0007669"/>
    <property type="project" value="UniProtKB-KW"/>
</dbReference>
<evidence type="ECO:0000313" key="7">
    <source>
        <dbReference type="Proteomes" id="UP000515928"/>
    </source>
</evidence>
<reference evidence="6 7" key="1">
    <citation type="submission" date="2020-08" db="EMBL/GenBank/DDBJ databases">
        <title>Genome sequence of Erysipelothrix inopinata DSM 15511T.</title>
        <authorList>
            <person name="Hyun D.-W."/>
            <person name="Bae J.-W."/>
        </authorList>
    </citation>
    <scope>NUCLEOTIDE SEQUENCE [LARGE SCALE GENOMIC DNA]</scope>
    <source>
        <strain evidence="6 7">DSM 15511</strain>
    </source>
</reference>
<dbReference type="SUPFAM" id="SSF53697">
    <property type="entry name" value="SIS domain"/>
    <property type="match status" value="1"/>
</dbReference>
<protein>
    <submittedName>
        <fullName evidence="6">MurR/RpiR family transcriptional regulator</fullName>
    </submittedName>
</protein>
<dbReference type="EMBL" id="CP060715">
    <property type="protein sequence ID" value="QNN60876.1"/>
    <property type="molecule type" value="Genomic_DNA"/>
</dbReference>
<dbReference type="Gene3D" id="3.40.50.10490">
    <property type="entry name" value="Glucose-6-phosphate isomerase like protein, domain 1"/>
    <property type="match status" value="1"/>
</dbReference>